<dbReference type="InterPro" id="IPR002196">
    <property type="entry name" value="Glyco_hydro_24"/>
</dbReference>
<feature type="compositionally biased region" description="Low complexity" evidence="4">
    <location>
        <begin position="50"/>
        <end position="72"/>
    </location>
</feature>
<dbReference type="Proteomes" id="UP000242287">
    <property type="component" value="Unassembled WGS sequence"/>
</dbReference>
<proteinExistence type="predicted"/>
<dbReference type="PANTHER" id="PTHR38107">
    <property type="match status" value="1"/>
</dbReference>
<feature type="signal peptide" evidence="5">
    <location>
        <begin position="1"/>
        <end position="19"/>
    </location>
</feature>
<feature type="chain" id="PRO_5012315320" evidence="5">
    <location>
        <begin position="20"/>
        <end position="255"/>
    </location>
</feature>
<dbReference type="Pfam" id="PF00959">
    <property type="entry name" value="Phage_lysozyme"/>
    <property type="match status" value="1"/>
</dbReference>
<dbReference type="GO" id="GO:0042742">
    <property type="term" value="P:defense response to bacterium"/>
    <property type="evidence" value="ECO:0007669"/>
    <property type="project" value="UniProtKB-KW"/>
</dbReference>
<dbReference type="GO" id="GO:0009253">
    <property type="term" value="P:peptidoglycan catabolic process"/>
    <property type="evidence" value="ECO:0007669"/>
    <property type="project" value="InterPro"/>
</dbReference>
<keyword evidence="2" id="KW-0081">Bacteriolytic enzyme</keyword>
<protein>
    <submittedName>
        <fullName evidence="6">Glycoside hydrolase family 24 protein</fullName>
    </submittedName>
</protein>
<dbReference type="InterPro" id="IPR023347">
    <property type="entry name" value="Lysozyme_dom_sf"/>
</dbReference>
<dbReference type="CDD" id="cd00737">
    <property type="entry name" value="lyz_endolysin_autolysin"/>
    <property type="match status" value="1"/>
</dbReference>
<accession>A0A2A9NKB1</accession>
<dbReference type="InterPro" id="IPR051018">
    <property type="entry name" value="Bacteriophage_GH24"/>
</dbReference>
<name>A0A2A9NKB1_9AGAR</name>
<evidence type="ECO:0000256" key="1">
    <source>
        <dbReference type="ARBA" id="ARBA00022529"/>
    </source>
</evidence>
<dbReference type="PANTHER" id="PTHR38107:SF3">
    <property type="entry name" value="LYSOZYME RRRD-RELATED"/>
    <property type="match status" value="1"/>
</dbReference>
<evidence type="ECO:0000256" key="5">
    <source>
        <dbReference type="SAM" id="SignalP"/>
    </source>
</evidence>
<reference evidence="6 7" key="1">
    <citation type="submission" date="2014-02" db="EMBL/GenBank/DDBJ databases">
        <title>Transposable element dynamics among asymbiotic and ectomycorrhizal Amanita fungi.</title>
        <authorList>
            <consortium name="DOE Joint Genome Institute"/>
            <person name="Hess J."/>
            <person name="Skrede I."/>
            <person name="Wolfe B."/>
            <person name="LaButti K."/>
            <person name="Ohm R.A."/>
            <person name="Grigoriev I.V."/>
            <person name="Pringle A."/>
        </authorList>
    </citation>
    <scope>NUCLEOTIDE SEQUENCE [LARGE SCALE GENOMIC DNA]</scope>
    <source>
        <strain evidence="6 7">SKay4041</strain>
    </source>
</reference>
<dbReference type="InterPro" id="IPR023346">
    <property type="entry name" value="Lysozyme-like_dom_sf"/>
</dbReference>
<dbReference type="GO" id="GO:0016998">
    <property type="term" value="P:cell wall macromolecule catabolic process"/>
    <property type="evidence" value="ECO:0007669"/>
    <property type="project" value="InterPro"/>
</dbReference>
<evidence type="ECO:0000256" key="3">
    <source>
        <dbReference type="ARBA" id="ARBA00023200"/>
    </source>
</evidence>
<dbReference type="GO" id="GO:0003796">
    <property type="term" value="F:lysozyme activity"/>
    <property type="evidence" value="ECO:0007669"/>
    <property type="project" value="InterPro"/>
</dbReference>
<dbReference type="AlphaFoldDB" id="A0A2A9NKB1"/>
<dbReference type="GO" id="GO:0031640">
    <property type="term" value="P:killing of cells of another organism"/>
    <property type="evidence" value="ECO:0007669"/>
    <property type="project" value="UniProtKB-KW"/>
</dbReference>
<dbReference type="EMBL" id="KZ302073">
    <property type="protein sequence ID" value="PFH48196.1"/>
    <property type="molecule type" value="Genomic_DNA"/>
</dbReference>
<dbReference type="Gene3D" id="1.10.530.40">
    <property type="match status" value="1"/>
</dbReference>
<evidence type="ECO:0000256" key="2">
    <source>
        <dbReference type="ARBA" id="ARBA00022638"/>
    </source>
</evidence>
<gene>
    <name evidence="6" type="ORF">AMATHDRAFT_49724</name>
</gene>
<feature type="region of interest" description="Disordered" evidence="4">
    <location>
        <begin position="45"/>
        <end position="95"/>
    </location>
</feature>
<sequence length="255" mass="26319">MLSSLLITLFALSSTAVQGALNGTCSVNGTPGVCVKTAACSADGVPPTSNAAPRSGANPAAAANGATGVHPASSQKDSDSSDNTPSPRACPAPPANKASIDFIKGFEKFADSPYFDTGHKPTVGYGHLCTRDGCTELGIKFPMTVKQGEDLLQKDLGVSRGCITTDTTDRVRLNANQYGALVSWGFNVGCGNVKKSTLLARLNKGEDPNKVAASELPKFNRDSTGAVVAGLTRRRAGEVKLFQTPSNDGALPVMC</sequence>
<keyword evidence="1" id="KW-0929">Antimicrobial</keyword>
<evidence type="ECO:0000313" key="6">
    <source>
        <dbReference type="EMBL" id="PFH48196.1"/>
    </source>
</evidence>
<dbReference type="InterPro" id="IPR033907">
    <property type="entry name" value="Endolysin_autolysin"/>
</dbReference>
<keyword evidence="7" id="KW-1185">Reference proteome</keyword>
<dbReference type="OrthoDB" id="2251794at2759"/>
<keyword evidence="3" id="KW-1035">Host cytoplasm</keyword>
<keyword evidence="5" id="KW-0732">Signal</keyword>
<keyword evidence="6" id="KW-0378">Hydrolase</keyword>
<organism evidence="6 7">
    <name type="scientific">Amanita thiersii Skay4041</name>
    <dbReference type="NCBI Taxonomy" id="703135"/>
    <lineage>
        <taxon>Eukaryota</taxon>
        <taxon>Fungi</taxon>
        <taxon>Dikarya</taxon>
        <taxon>Basidiomycota</taxon>
        <taxon>Agaricomycotina</taxon>
        <taxon>Agaricomycetes</taxon>
        <taxon>Agaricomycetidae</taxon>
        <taxon>Agaricales</taxon>
        <taxon>Pluteineae</taxon>
        <taxon>Amanitaceae</taxon>
        <taxon>Amanita</taxon>
    </lineage>
</organism>
<evidence type="ECO:0000256" key="4">
    <source>
        <dbReference type="SAM" id="MobiDB-lite"/>
    </source>
</evidence>
<evidence type="ECO:0000313" key="7">
    <source>
        <dbReference type="Proteomes" id="UP000242287"/>
    </source>
</evidence>
<dbReference type="SUPFAM" id="SSF53955">
    <property type="entry name" value="Lysozyme-like"/>
    <property type="match status" value="1"/>
</dbReference>